<evidence type="ECO:0000313" key="3">
    <source>
        <dbReference type="Proteomes" id="UP000450917"/>
    </source>
</evidence>
<reference evidence="2 3" key="1">
    <citation type="submission" date="2019-11" db="EMBL/GenBank/DDBJ databases">
        <title>Draft genome sequences of five Paenibacillus species of dairy origin.</title>
        <authorList>
            <person name="Olajide A.M."/>
            <person name="Chen S."/>
            <person name="Lapointe G."/>
        </authorList>
    </citation>
    <scope>NUCLEOTIDE SEQUENCE [LARGE SCALE GENOMIC DNA]</scope>
    <source>
        <strain evidence="2 3">2CS3</strain>
    </source>
</reference>
<dbReference type="InterPro" id="IPR027417">
    <property type="entry name" value="P-loop_NTPase"/>
</dbReference>
<dbReference type="InterPro" id="IPR049945">
    <property type="entry name" value="AAA_22"/>
</dbReference>
<dbReference type="Gene3D" id="3.40.50.300">
    <property type="entry name" value="P-loop containing nucleotide triphosphate hydrolases"/>
    <property type="match status" value="1"/>
</dbReference>
<dbReference type="Proteomes" id="UP000450917">
    <property type="component" value="Unassembled WGS sequence"/>
</dbReference>
<organism evidence="2 3">
    <name type="scientific">Paenibacillus validus</name>
    <dbReference type="NCBI Taxonomy" id="44253"/>
    <lineage>
        <taxon>Bacteria</taxon>
        <taxon>Bacillati</taxon>
        <taxon>Bacillota</taxon>
        <taxon>Bacilli</taxon>
        <taxon>Bacillales</taxon>
        <taxon>Paenibacillaceae</taxon>
        <taxon>Paenibacillus</taxon>
    </lineage>
</organism>
<sequence>MNTSCVKELKDKPPIMKEANQMAMPQLVQREEWSKERTLLHRYIKEEGGTAKDVARVLGRSQSLISLYINGKCNESEELREKVHAFLQSRGMVERPQVKEVVTDADFVTSIDELPFIETNDVKRIRYVLKKAASKKKFGIIAGNPGLGKTEALKAYMKANPGTSLYIRCKTTHTIKSLLETIADALGLSDKGTSSRLQRRIEKQLKQTPRFLIFDEADLLKTAEKYEVLRDIYDEVGCIGIALCGNFALAETLIDLADMRPELKRLADRAPYHQRLQGPSREEVEQLLERVNLTPAARKLMIHIAMNPRKGGLRNCMEILDVLLDITEGRAITEDMVMQIGQINLTANA</sequence>
<dbReference type="PANTHER" id="PTHR35894">
    <property type="entry name" value="GENERAL SECRETION PATHWAY PROTEIN A-RELATED"/>
    <property type="match status" value="1"/>
</dbReference>
<keyword evidence="3" id="KW-1185">Reference proteome</keyword>
<dbReference type="InterPro" id="IPR010982">
    <property type="entry name" value="Lambda_DNA-bd_dom_sf"/>
</dbReference>
<accession>A0A7X2ZEK2</accession>
<proteinExistence type="predicted"/>
<dbReference type="InterPro" id="IPR052026">
    <property type="entry name" value="ExeA_AAA_ATPase_DNA-bind"/>
</dbReference>
<dbReference type="SUPFAM" id="SSF47413">
    <property type="entry name" value="lambda repressor-like DNA-binding domains"/>
    <property type="match status" value="1"/>
</dbReference>
<dbReference type="GO" id="GO:0003677">
    <property type="term" value="F:DNA binding"/>
    <property type="evidence" value="ECO:0007669"/>
    <property type="project" value="InterPro"/>
</dbReference>
<dbReference type="SUPFAM" id="SSF52540">
    <property type="entry name" value="P-loop containing nucleoside triphosphate hydrolases"/>
    <property type="match status" value="1"/>
</dbReference>
<evidence type="ECO:0000259" key="1">
    <source>
        <dbReference type="Pfam" id="PF13401"/>
    </source>
</evidence>
<gene>
    <name evidence="2" type="ORF">GNP93_18815</name>
</gene>
<dbReference type="Gene3D" id="1.10.260.40">
    <property type="entry name" value="lambda repressor-like DNA-binding domains"/>
    <property type="match status" value="1"/>
</dbReference>
<dbReference type="GO" id="GO:0016887">
    <property type="term" value="F:ATP hydrolysis activity"/>
    <property type="evidence" value="ECO:0007669"/>
    <property type="project" value="InterPro"/>
</dbReference>
<dbReference type="AlphaFoldDB" id="A0A7X2ZEK2"/>
<dbReference type="PANTHER" id="PTHR35894:SF5">
    <property type="entry name" value="MU-LIKE PROPHAGE FLUMU DNA TRANSPOSITION PROTEIN B"/>
    <property type="match status" value="1"/>
</dbReference>
<dbReference type="EMBL" id="WNZX01000017">
    <property type="protein sequence ID" value="MUG72721.1"/>
    <property type="molecule type" value="Genomic_DNA"/>
</dbReference>
<name>A0A7X2ZEK2_9BACL</name>
<evidence type="ECO:0000313" key="2">
    <source>
        <dbReference type="EMBL" id="MUG72721.1"/>
    </source>
</evidence>
<feature type="domain" description="ORC1/DEAH AAA+ ATPase" evidence="1">
    <location>
        <begin position="135"/>
        <end position="246"/>
    </location>
</feature>
<comment type="caution">
    <text evidence="2">The sequence shown here is derived from an EMBL/GenBank/DDBJ whole genome shotgun (WGS) entry which is preliminary data.</text>
</comment>
<dbReference type="Pfam" id="PF13401">
    <property type="entry name" value="AAA_22"/>
    <property type="match status" value="1"/>
</dbReference>
<protein>
    <submittedName>
        <fullName evidence="2">AAA family ATPase</fullName>
    </submittedName>
</protein>